<dbReference type="GO" id="GO:0003676">
    <property type="term" value="F:nucleic acid binding"/>
    <property type="evidence" value="ECO:0007669"/>
    <property type="project" value="InterPro"/>
</dbReference>
<dbReference type="AlphaFoldDB" id="A0A9D1HY54"/>
<name>A0A9D1HY54_9ACTN</name>
<keyword evidence="1" id="KW-0378">Hydrolase</keyword>
<keyword evidence="1" id="KW-0269">Exonuclease</keyword>
<gene>
    <name evidence="1" type="ORF">IAD17_06185</name>
</gene>
<dbReference type="InterPro" id="IPR012337">
    <property type="entry name" value="RNaseH-like_sf"/>
</dbReference>
<dbReference type="GO" id="GO:0004527">
    <property type="term" value="F:exonuclease activity"/>
    <property type="evidence" value="ECO:0007669"/>
    <property type="project" value="UniProtKB-KW"/>
</dbReference>
<dbReference type="SUPFAM" id="SSF53098">
    <property type="entry name" value="Ribonuclease H-like"/>
    <property type="match status" value="1"/>
</dbReference>
<dbReference type="EMBL" id="DVMQ01000017">
    <property type="protein sequence ID" value="HIU24494.1"/>
    <property type="molecule type" value="Genomic_DNA"/>
</dbReference>
<organism evidence="1 2">
    <name type="scientific">Candidatus Coprovicinus avistercoris</name>
    <dbReference type="NCBI Taxonomy" id="2840754"/>
    <lineage>
        <taxon>Bacteria</taxon>
        <taxon>Bacillati</taxon>
        <taxon>Actinomycetota</taxon>
        <taxon>Coriobacteriia</taxon>
        <taxon>Coriobacteriales</taxon>
        <taxon>Coriobacteriaceae</taxon>
        <taxon>Coriobacteriaceae incertae sedis</taxon>
        <taxon>Candidatus Coprovicinus</taxon>
    </lineage>
</organism>
<comment type="caution">
    <text evidence="1">The sequence shown here is derived from an EMBL/GenBank/DDBJ whole genome shotgun (WGS) entry which is preliminary data.</text>
</comment>
<reference evidence="1" key="1">
    <citation type="submission" date="2020-10" db="EMBL/GenBank/DDBJ databases">
        <authorList>
            <person name="Gilroy R."/>
        </authorList>
    </citation>
    <scope>NUCLEOTIDE SEQUENCE</scope>
    <source>
        <strain evidence="1">ChiHjej12B11-29160</strain>
    </source>
</reference>
<reference evidence="1" key="2">
    <citation type="journal article" date="2021" name="PeerJ">
        <title>Extensive microbial diversity within the chicken gut microbiome revealed by metagenomics and culture.</title>
        <authorList>
            <person name="Gilroy R."/>
            <person name="Ravi A."/>
            <person name="Getino M."/>
            <person name="Pursley I."/>
            <person name="Horton D.L."/>
            <person name="Alikhan N.F."/>
            <person name="Baker D."/>
            <person name="Gharbi K."/>
            <person name="Hall N."/>
            <person name="Watson M."/>
            <person name="Adriaenssens E.M."/>
            <person name="Foster-Nyarko E."/>
            <person name="Jarju S."/>
            <person name="Secka A."/>
            <person name="Antonio M."/>
            <person name="Oren A."/>
            <person name="Chaudhuri R.R."/>
            <person name="La Ragione R."/>
            <person name="Hildebrand F."/>
            <person name="Pallen M.J."/>
        </authorList>
    </citation>
    <scope>NUCLEOTIDE SEQUENCE</scope>
    <source>
        <strain evidence="1">ChiHjej12B11-29160</strain>
    </source>
</reference>
<evidence type="ECO:0000313" key="2">
    <source>
        <dbReference type="Proteomes" id="UP000824078"/>
    </source>
</evidence>
<keyword evidence="1" id="KW-0540">Nuclease</keyword>
<accession>A0A9D1HY54</accession>
<protein>
    <submittedName>
        <fullName evidence="1">3'-5' exonuclease</fullName>
    </submittedName>
</protein>
<sequence>MNLTEAIEHASSMALPGFLSDDSSLNAERSTNEGALALLMDAWKTAPADSEPFSYDLIRDLADRNRVTCDTYGIERLNNIPGQSLSRRLSDKDLIRSVAALQQRDPTEVAKVAGPDLQDLGIAYLDAPIKGMVVGVDIETTAREPSRGYIVNVGLEFMKLTPKAKPEHPFTTYCGLPSLYEEKGVPLAEIHHISWNDIAGAIPFRKNKALQKALLATFERFPYMAHNAAFEDSWFMLHLDGYAEARKAGRIVPIDTRDICRRVDPEYRTLPHESRPAALENWARRRGVLAAGDSERHLGLEDVDLMFKTVQAEFTARNMF</sequence>
<dbReference type="InterPro" id="IPR036397">
    <property type="entry name" value="RNaseH_sf"/>
</dbReference>
<dbReference type="Proteomes" id="UP000824078">
    <property type="component" value="Unassembled WGS sequence"/>
</dbReference>
<evidence type="ECO:0000313" key="1">
    <source>
        <dbReference type="EMBL" id="HIU24494.1"/>
    </source>
</evidence>
<dbReference type="Gene3D" id="3.30.420.10">
    <property type="entry name" value="Ribonuclease H-like superfamily/Ribonuclease H"/>
    <property type="match status" value="1"/>
</dbReference>
<proteinExistence type="predicted"/>